<dbReference type="InterPro" id="IPR007543">
    <property type="entry name" value="LptD_C"/>
</dbReference>
<dbReference type="Pfam" id="PF04453">
    <property type="entry name" value="LptD"/>
    <property type="match status" value="1"/>
</dbReference>
<feature type="chain" id="PRO_5033191338" description="LPS-assembly protein LptD" evidence="1">
    <location>
        <begin position="22"/>
        <end position="704"/>
    </location>
</feature>
<dbReference type="PANTHER" id="PTHR30189:SF1">
    <property type="entry name" value="LPS-ASSEMBLY PROTEIN LPTD"/>
    <property type="match status" value="1"/>
</dbReference>
<dbReference type="Proteomes" id="UP000585681">
    <property type="component" value="Unassembled WGS sequence"/>
</dbReference>
<dbReference type="InterPro" id="IPR050218">
    <property type="entry name" value="LptD"/>
</dbReference>
<dbReference type="GO" id="GO:0043165">
    <property type="term" value="P:Gram-negative-bacterium-type cell outer membrane assembly"/>
    <property type="evidence" value="ECO:0007669"/>
    <property type="project" value="UniProtKB-UniRule"/>
</dbReference>
<dbReference type="InterPro" id="IPR020889">
    <property type="entry name" value="LipoPS_assembly_LptD"/>
</dbReference>
<dbReference type="RefSeq" id="WP_054538660.1">
    <property type="nucleotide sequence ID" value="NZ_JACIEQ010000002.1"/>
</dbReference>
<comment type="caution">
    <text evidence="3">The sequence shown here is derived from an EMBL/GenBank/DDBJ whole genome shotgun (WGS) entry which is preliminary data.</text>
</comment>
<sequence length="704" mass="78570" precursor="true">MLRHLAMTLLLFLLLSPAARAAPATLVADNVSVDGNSRLVAEGHVEVLYETYRLKASRIIYDADTDRLTIDGPMTVTTLDGRILQADQATLAGDLSEGLLTSARLVLDQQLQLAAAEIRRVGGRYSVLDKTVASSCTVCASNPVPLWQIRARRVIHDEEKQQLYFDHARLELVGLPIFYLPRLRMPDPTLERSNGFLVPSIRATNGLGTGLKLPYFVTLGRHADVTITPYFSTNRTRTLELRYRQAFRNGEIELNGALSRDDLLPDDTRRYLFADGRFDLPRDFTLSFEIKTVSDRAYLLDYGISETDRLISPITISRTRRDEFIRAELTYVHSLRASENNATLPSTLAGATWQHRFSPATLGGIAETELEVFGYNRRSGSDIAGRDVARASGAVSWKRDWRGASGLLLEAKTALVLDYYAIEDDSTRPDPIFRAAPFTAAALRWPLVKHGASGAVHVLEPAAQLVWSRDDSSDIPNEDSLSTEFDEGNLFSLNRYPGSDAYEQGLRANIGIGWTRFDPGGWSLSLGAGRILRAENNNSFSSGSGLNGVNSDWLATANLTTARNLRLTNRALFDDELRFERNELQVGWNTEMLELSSSYVWLRANPAESRPVNSSEWEFNTSYRFRRNWTGEADWRYDFTSERAARAGLGLEYRNECMTVGLSVSRRFTSTTSLRPTTDFGLTVSLAGFGSSNDSRGYRQTCTR</sequence>
<keyword evidence="1" id="KW-0998">Cell outer membrane</keyword>
<protein>
    <recommendedName>
        <fullName evidence="1">LPS-assembly protein LptD</fullName>
    </recommendedName>
</protein>
<dbReference type="GO" id="GO:0015920">
    <property type="term" value="P:lipopolysaccharide transport"/>
    <property type="evidence" value="ECO:0007669"/>
    <property type="project" value="InterPro"/>
</dbReference>
<evidence type="ECO:0000259" key="2">
    <source>
        <dbReference type="Pfam" id="PF04453"/>
    </source>
</evidence>
<feature type="signal peptide" evidence="1">
    <location>
        <begin position="1"/>
        <end position="21"/>
    </location>
</feature>
<comment type="function">
    <text evidence="1">Involved in the assembly of lipopolysaccharide (LPS) at the surface of the outer membrane.</text>
</comment>
<comment type="similarity">
    <text evidence="1">Belongs to the LptD family.</text>
</comment>
<comment type="caution">
    <text evidence="1">Lacks conserved residue(s) required for the propagation of feature annotation.</text>
</comment>
<reference evidence="3" key="1">
    <citation type="submission" date="2020-08" db="EMBL/GenBank/DDBJ databases">
        <title>Genomic Encyclopedia of Type Strains, Phase IV (KMG-IV): sequencing the most valuable type-strain genomes for metagenomic binning, comparative biology and taxonomic classification.</title>
        <authorList>
            <person name="Goeker M."/>
        </authorList>
    </citation>
    <scope>NUCLEOTIDE SEQUENCE [LARGE SCALE GENOMIC DNA]</scope>
    <source>
        <strain evidence="3">DSM 105040</strain>
    </source>
</reference>
<dbReference type="HAMAP" id="MF_01411">
    <property type="entry name" value="LPS_assembly_LptD"/>
    <property type="match status" value="1"/>
</dbReference>
<feature type="domain" description="LptD C-terminal" evidence="2">
    <location>
        <begin position="268"/>
        <end position="629"/>
    </location>
</feature>
<evidence type="ECO:0000313" key="3">
    <source>
        <dbReference type="EMBL" id="MBB4021920.1"/>
    </source>
</evidence>
<dbReference type="GO" id="GO:1990351">
    <property type="term" value="C:transporter complex"/>
    <property type="evidence" value="ECO:0007669"/>
    <property type="project" value="TreeGrafter"/>
</dbReference>
<dbReference type="GO" id="GO:0009279">
    <property type="term" value="C:cell outer membrane"/>
    <property type="evidence" value="ECO:0007669"/>
    <property type="project" value="UniProtKB-SubCell"/>
</dbReference>
<evidence type="ECO:0000256" key="1">
    <source>
        <dbReference type="HAMAP-Rule" id="MF_01411"/>
    </source>
</evidence>
<keyword evidence="1" id="KW-0472">Membrane</keyword>
<keyword evidence="4" id="KW-1185">Reference proteome</keyword>
<name>A0A840CA12_9RHOB</name>
<gene>
    <name evidence="1" type="primary">lptD</name>
    <name evidence="3" type="ORF">GGR17_001729</name>
</gene>
<comment type="subunit">
    <text evidence="1">Component of the lipopolysaccharide transport and assembly complex.</text>
</comment>
<accession>A0A840CA12</accession>
<comment type="subcellular location">
    <subcellularLocation>
        <location evidence="1">Cell outer membrane</location>
    </subcellularLocation>
</comment>
<dbReference type="AlphaFoldDB" id="A0A840CA12"/>
<proteinExistence type="inferred from homology"/>
<organism evidence="3 4">
    <name type="scientific">Actibacterium naphthalenivorans</name>
    <dbReference type="NCBI Taxonomy" id="1614693"/>
    <lineage>
        <taxon>Bacteria</taxon>
        <taxon>Pseudomonadati</taxon>
        <taxon>Pseudomonadota</taxon>
        <taxon>Alphaproteobacteria</taxon>
        <taxon>Rhodobacterales</taxon>
        <taxon>Roseobacteraceae</taxon>
        <taxon>Actibacterium</taxon>
    </lineage>
</organism>
<keyword evidence="1" id="KW-0732">Signal</keyword>
<dbReference type="PANTHER" id="PTHR30189">
    <property type="entry name" value="LPS-ASSEMBLY PROTEIN"/>
    <property type="match status" value="1"/>
</dbReference>
<dbReference type="EMBL" id="JACIEQ010000002">
    <property type="protein sequence ID" value="MBB4021920.1"/>
    <property type="molecule type" value="Genomic_DNA"/>
</dbReference>
<evidence type="ECO:0000313" key="4">
    <source>
        <dbReference type="Proteomes" id="UP000585681"/>
    </source>
</evidence>